<name>A0ABN8PFI6_9CNID</name>
<evidence type="ECO:0008006" key="4">
    <source>
        <dbReference type="Google" id="ProtNLM"/>
    </source>
</evidence>
<dbReference type="InterPro" id="IPR023211">
    <property type="entry name" value="DNA_pol_palm_dom_sf"/>
</dbReference>
<dbReference type="PANTHER" id="PTHR31511:SF12">
    <property type="entry name" value="RHO TERMINATION FACTOR N-TERMINAL DOMAIN-CONTAINING PROTEIN"/>
    <property type="match status" value="1"/>
</dbReference>
<dbReference type="Proteomes" id="UP001159427">
    <property type="component" value="Unassembled WGS sequence"/>
</dbReference>
<dbReference type="SUPFAM" id="SSF53098">
    <property type="entry name" value="Ribonuclease H-like"/>
    <property type="match status" value="1"/>
</dbReference>
<keyword evidence="1" id="KW-0175">Coiled coil</keyword>
<protein>
    <recommendedName>
        <fullName evidence="4">DNA-directed DNA polymerase</fullName>
    </recommendedName>
</protein>
<dbReference type="SUPFAM" id="SSF56672">
    <property type="entry name" value="DNA/RNA polymerases"/>
    <property type="match status" value="1"/>
</dbReference>
<sequence length="1082" mass="128092">MSLDKIKQLVAKEKEGLRKDYKELEEKRKLIKKYKKLKEFRKKVKQGKVIKKKPPIVLTTPSKKIKTFEDYFEECIKNKKIPKDTPSYLRKALERAINEYDQGIEIEKSALDEFAKKYIIKGESGITPFQFFRNKKHILKDFFRNHRNIKVRFVLVCMMEKKEGDYKLSFKVQDKAYFHSNTYINFKTSDVKELLSKIIREIIEKITLYQQNGSGWYFKEVVQLEIHTTEFNPMKGSSYIPLPDWIMRKKAIVSIRNKDEKCFLWSVLRYLHPREKNDCRLKDLEKYEFSLNTKGITFPMKVKDITKFESLNPDLPGINVFSGIVDKKVFVEKLTEVTKGIYNDFYQKPKPLRLTQEEQKLFEKAVNCHICRRELKKDKVRDHCHFTGQYRGAAHNKCNLMCRKPKVLPVIFHNLQGYDAHLFIKQIARLEGDLNCIPSTEEKYISFSKSIKVGEYYCLKLGKMCPINFEIRFLDSFKFLQTSLANLVSNLSKEDFHNTKHIFKKNVDLLTRKGVYPYDYVSSLDKLSETQLPPKEEFYSQLYDEDISDEDYQHAINVWNTFNCKTIRDYHNLYLKSDVLLLADVFENFRKTCLHHYKLDPVHYYTSPGLAWDACLKETGQHLQLLHDYDMLMMFERGIRGGITHISKRYAEANNKYMKDYNLDKESTYIQYLDANNLYGWAMSQNLPTHGFKWMKNITKEKVYEILEKANHNMSNFGKKGYIFEVDLEYPPHLWETHNNYPLAPEKMIVNGVEKLICHFKPRKNYVVHYRNLRQYLELGMRLTAVHRGISFYQSSWMEPYIRKNTELRKKTANSFEKDFFKLMNNSVFGKTIENIRKRQNIELIDDRKKAVNLSSKPNFDRVTIFDKNLIAVHMKRTEVYFNKPVYVGQAILDLSKTLMFNFHYNYIKEKYGNNAELLFTDTDSFMYQIKTKDFYEDISHDILTKFDTSDYPSNHKSGILTGANKKVIGMFKDEVAGKQITHFVGLRPKLYSFKIEEEREVRKCKGIKKNVVKKKIDFDDYVKCLFSGEKEMRSMKIIRIESKRVKRGCLNCSNNEFFTIDSGYKICDECGTVNGSCIRII</sequence>
<dbReference type="SUPFAM" id="SSF54060">
    <property type="entry name" value="His-Me finger endonucleases"/>
    <property type="match status" value="1"/>
</dbReference>
<dbReference type="InterPro" id="IPR004211">
    <property type="entry name" value="Endonuclease_7"/>
</dbReference>
<evidence type="ECO:0000256" key="1">
    <source>
        <dbReference type="SAM" id="Coils"/>
    </source>
</evidence>
<dbReference type="InterPro" id="IPR038563">
    <property type="entry name" value="Endonuclease_7_sf"/>
</dbReference>
<dbReference type="InterPro" id="IPR012337">
    <property type="entry name" value="RNaseH-like_sf"/>
</dbReference>
<feature type="coiled-coil region" evidence="1">
    <location>
        <begin position="7"/>
        <end position="34"/>
    </location>
</feature>
<keyword evidence="3" id="KW-1185">Reference proteome</keyword>
<dbReference type="InterPro" id="IPR043502">
    <property type="entry name" value="DNA/RNA_pol_sf"/>
</dbReference>
<dbReference type="Gene3D" id="3.90.1600.10">
    <property type="entry name" value="Palm domain of DNA polymerase"/>
    <property type="match status" value="1"/>
</dbReference>
<dbReference type="InterPro" id="IPR044925">
    <property type="entry name" value="His-Me_finger_sf"/>
</dbReference>
<dbReference type="EMBL" id="CALNXI010000842">
    <property type="protein sequence ID" value="CAH3142751.1"/>
    <property type="molecule type" value="Genomic_DNA"/>
</dbReference>
<dbReference type="Gene3D" id="3.40.1800.10">
    <property type="entry name" value="His-Me finger endonucleases"/>
    <property type="match status" value="1"/>
</dbReference>
<dbReference type="PANTHER" id="PTHR31511">
    <property type="entry name" value="PROTEIN CBG23764"/>
    <property type="match status" value="1"/>
</dbReference>
<comment type="caution">
    <text evidence="2">The sequence shown here is derived from an EMBL/GenBank/DDBJ whole genome shotgun (WGS) entry which is preliminary data.</text>
</comment>
<evidence type="ECO:0000313" key="2">
    <source>
        <dbReference type="EMBL" id="CAH3142751.1"/>
    </source>
</evidence>
<proteinExistence type="predicted"/>
<accession>A0ABN8PFI6</accession>
<organism evidence="2 3">
    <name type="scientific">Porites evermanni</name>
    <dbReference type="NCBI Taxonomy" id="104178"/>
    <lineage>
        <taxon>Eukaryota</taxon>
        <taxon>Metazoa</taxon>
        <taxon>Cnidaria</taxon>
        <taxon>Anthozoa</taxon>
        <taxon>Hexacorallia</taxon>
        <taxon>Scleractinia</taxon>
        <taxon>Fungiina</taxon>
        <taxon>Poritidae</taxon>
        <taxon>Porites</taxon>
    </lineage>
</organism>
<dbReference type="Pfam" id="PF02945">
    <property type="entry name" value="Endonuclease_7"/>
    <property type="match status" value="1"/>
</dbReference>
<gene>
    <name evidence="2" type="ORF">PEVE_00042616</name>
</gene>
<evidence type="ECO:0000313" key="3">
    <source>
        <dbReference type="Proteomes" id="UP001159427"/>
    </source>
</evidence>
<reference evidence="2 3" key="1">
    <citation type="submission" date="2022-05" db="EMBL/GenBank/DDBJ databases">
        <authorList>
            <consortium name="Genoscope - CEA"/>
            <person name="William W."/>
        </authorList>
    </citation>
    <scope>NUCLEOTIDE SEQUENCE [LARGE SCALE GENOMIC DNA]</scope>
</reference>